<comment type="function">
    <text evidence="1">Polynucleotide 5'-kinase involved in rRNA processing.</text>
</comment>
<proteinExistence type="inferred from homology"/>
<dbReference type="GO" id="GO:0000448">
    <property type="term" value="P:cleavage in ITS2 between 5.8S rRNA and LSU-rRNA of tricistronic rRNA transcript (SSU-rRNA, 5.8S rRNA, LSU-rRNA)"/>
    <property type="evidence" value="ECO:0007669"/>
    <property type="project" value="TreeGrafter"/>
</dbReference>
<evidence type="ECO:0000259" key="9">
    <source>
        <dbReference type="Pfam" id="PF16575"/>
    </source>
</evidence>
<name>A0A6G1KV83_9PEZI</name>
<dbReference type="PANTHER" id="PTHR12755">
    <property type="entry name" value="CLEAVAGE/POLYADENYLATION FACTOR IA SUBUNIT CLP1P"/>
    <property type="match status" value="1"/>
</dbReference>
<dbReference type="Proteomes" id="UP000799436">
    <property type="component" value="Unassembled WGS sequence"/>
</dbReference>
<keyword evidence="8" id="KW-0067">ATP-binding</keyword>
<dbReference type="OrthoDB" id="4054781at2759"/>
<feature type="domain" description="Clp1 P-loop" evidence="9">
    <location>
        <begin position="243"/>
        <end position="429"/>
    </location>
</feature>
<evidence type="ECO:0000256" key="5">
    <source>
        <dbReference type="ARBA" id="ARBA00022679"/>
    </source>
</evidence>
<keyword evidence="11" id="KW-1185">Reference proteome</keyword>
<dbReference type="PANTHER" id="PTHR12755:SF3">
    <property type="entry name" value="POLYNUCLEOTIDE 5'-HYDROXYL-KINASE NOL9"/>
    <property type="match status" value="1"/>
</dbReference>
<protein>
    <recommendedName>
        <fullName evidence="4">Polynucleotide 5'-hydroxyl-kinase GRC3</fullName>
    </recommendedName>
    <alternativeName>
        <fullName evidence="3">Polynucleotide 5'-hydroxyl-kinase grc3</fullName>
    </alternativeName>
</protein>
<dbReference type="Gene3D" id="3.40.50.300">
    <property type="entry name" value="P-loop containing nucleotide triphosphate hydrolases"/>
    <property type="match status" value="1"/>
</dbReference>
<accession>A0A6G1KV83</accession>
<dbReference type="AlphaFoldDB" id="A0A6G1KV83"/>
<dbReference type="GO" id="GO:0005634">
    <property type="term" value="C:nucleus"/>
    <property type="evidence" value="ECO:0007669"/>
    <property type="project" value="TreeGrafter"/>
</dbReference>
<evidence type="ECO:0000256" key="8">
    <source>
        <dbReference type="ARBA" id="ARBA00022840"/>
    </source>
</evidence>
<dbReference type="InterPro" id="IPR032319">
    <property type="entry name" value="CLP1_P"/>
</dbReference>
<evidence type="ECO:0000313" key="10">
    <source>
        <dbReference type="EMBL" id="KAF2763954.1"/>
    </source>
</evidence>
<evidence type="ECO:0000256" key="3">
    <source>
        <dbReference type="ARBA" id="ARBA00018706"/>
    </source>
</evidence>
<evidence type="ECO:0000256" key="4">
    <source>
        <dbReference type="ARBA" id="ARBA00019824"/>
    </source>
</evidence>
<keyword evidence="5" id="KW-0808">Transferase</keyword>
<gene>
    <name evidence="10" type="ORF">EJ03DRAFT_332275</name>
</gene>
<dbReference type="InterPro" id="IPR027417">
    <property type="entry name" value="P-loop_NTPase"/>
</dbReference>
<dbReference type="Pfam" id="PF16575">
    <property type="entry name" value="CLP1_P"/>
    <property type="match status" value="1"/>
</dbReference>
<keyword evidence="7" id="KW-0418">Kinase</keyword>
<dbReference type="InterPro" id="IPR045116">
    <property type="entry name" value="Clp1/Grc3"/>
</dbReference>
<evidence type="ECO:0000313" key="11">
    <source>
        <dbReference type="Proteomes" id="UP000799436"/>
    </source>
</evidence>
<reference evidence="10" key="1">
    <citation type="journal article" date="2020" name="Stud. Mycol.">
        <title>101 Dothideomycetes genomes: a test case for predicting lifestyles and emergence of pathogens.</title>
        <authorList>
            <person name="Haridas S."/>
            <person name="Albert R."/>
            <person name="Binder M."/>
            <person name="Bloem J."/>
            <person name="Labutti K."/>
            <person name="Salamov A."/>
            <person name="Andreopoulos B."/>
            <person name="Baker S."/>
            <person name="Barry K."/>
            <person name="Bills G."/>
            <person name="Bluhm B."/>
            <person name="Cannon C."/>
            <person name="Castanera R."/>
            <person name="Culley D."/>
            <person name="Daum C."/>
            <person name="Ezra D."/>
            <person name="Gonzalez J."/>
            <person name="Henrissat B."/>
            <person name="Kuo A."/>
            <person name="Liang C."/>
            <person name="Lipzen A."/>
            <person name="Lutzoni F."/>
            <person name="Magnuson J."/>
            <person name="Mondo S."/>
            <person name="Nolan M."/>
            <person name="Ohm R."/>
            <person name="Pangilinan J."/>
            <person name="Park H.-J."/>
            <person name="Ramirez L."/>
            <person name="Alfaro M."/>
            <person name="Sun H."/>
            <person name="Tritt A."/>
            <person name="Yoshinaga Y."/>
            <person name="Zwiers L.-H."/>
            <person name="Turgeon B."/>
            <person name="Goodwin S."/>
            <person name="Spatafora J."/>
            <person name="Crous P."/>
            <person name="Grigoriev I."/>
        </authorList>
    </citation>
    <scope>NUCLEOTIDE SEQUENCE</scope>
    <source>
        <strain evidence="10">CBS 116005</strain>
    </source>
</reference>
<evidence type="ECO:0000256" key="1">
    <source>
        <dbReference type="ARBA" id="ARBA00003798"/>
    </source>
</evidence>
<keyword evidence="6" id="KW-0547">Nucleotide-binding</keyword>
<organism evidence="10 11">
    <name type="scientific">Teratosphaeria nubilosa</name>
    <dbReference type="NCBI Taxonomy" id="161662"/>
    <lineage>
        <taxon>Eukaryota</taxon>
        <taxon>Fungi</taxon>
        <taxon>Dikarya</taxon>
        <taxon>Ascomycota</taxon>
        <taxon>Pezizomycotina</taxon>
        <taxon>Dothideomycetes</taxon>
        <taxon>Dothideomycetidae</taxon>
        <taxon>Mycosphaerellales</taxon>
        <taxon>Teratosphaeriaceae</taxon>
        <taxon>Teratosphaeria</taxon>
    </lineage>
</organism>
<comment type="similarity">
    <text evidence="2">Belongs to the Clp1 family. NOL9/GRC3 subfamily.</text>
</comment>
<sequence>MAQKRKAQEAFGQANGRLSAFAAARLAKQPKPAFADVRESKGTTLGAVVAEAPYDGRHDAFDASSEDGIEEDVQITTSVGPSPGTPLSTVKPKGVRELEHGSLEISFRSEEVAVCVGIYDVEVLKGVITVYGATLTPNSGRRRICAPSTAALPQLLARRSGTVIRLHHVKSSLSKLGKLSPLFKKVWTKAKGSKCSFNLLYSTDDDELQRSLSLLEVDRTTEKLLARLSVESNTKTTRIMAIGAKSSGKSTLNRLICNTLHGKPAVRKLHYLDLDPGQPEFGVPGQISLVEVNAPLLGPSFTHLASVASEQYRLIRCHSIAATSFKDDPDHYLACAKDLVQHVNTRMPLVINSCGWVSGLGATIAADLVKITGVADLIVLDPVDQTLIELLQQKATAITVHRILRQPSRPSARTPAELRNMQTMAYFHQRASSTDTTWSSKSISAARPWLVKYAQPNAGIRAIVSYGQLPSPDFLAEVLNGSLVAIEAIENLHFSTAFGRQDDAEHDTTTWLSSTPEGLPYPFPNDQDIPRPLDPKFSHCIGLALVRAIDVEQQELQLVTPIPESQISALMEREVVLVRGGFDAPEWAYLEDLYCGGEEAAAVERPWVTRREPVGVEGAVWRLRHTPMSRPA</sequence>
<evidence type="ECO:0000256" key="7">
    <source>
        <dbReference type="ARBA" id="ARBA00022777"/>
    </source>
</evidence>
<dbReference type="GO" id="GO:0005524">
    <property type="term" value="F:ATP binding"/>
    <property type="evidence" value="ECO:0007669"/>
    <property type="project" value="UniProtKB-KW"/>
</dbReference>
<dbReference type="GO" id="GO:0051731">
    <property type="term" value="F:polynucleotide 5'-hydroxyl-kinase activity"/>
    <property type="evidence" value="ECO:0007669"/>
    <property type="project" value="InterPro"/>
</dbReference>
<dbReference type="EMBL" id="ML995949">
    <property type="protein sequence ID" value="KAF2763954.1"/>
    <property type="molecule type" value="Genomic_DNA"/>
</dbReference>
<evidence type="ECO:0000256" key="2">
    <source>
        <dbReference type="ARBA" id="ARBA00011003"/>
    </source>
</evidence>
<evidence type="ECO:0000256" key="6">
    <source>
        <dbReference type="ARBA" id="ARBA00022741"/>
    </source>
</evidence>